<keyword evidence="2" id="KW-1185">Reference proteome</keyword>
<protein>
    <recommendedName>
        <fullName evidence="3">Proteasome assembly chaperone family protein</fullName>
    </recommendedName>
</protein>
<organism evidence="1 2">
    <name type="scientific">Nitrososphaera viennensis EN76</name>
    <dbReference type="NCBI Taxonomy" id="926571"/>
    <lineage>
        <taxon>Archaea</taxon>
        <taxon>Nitrososphaerota</taxon>
        <taxon>Nitrososphaeria</taxon>
        <taxon>Nitrososphaerales</taxon>
        <taxon>Nitrososphaeraceae</taxon>
        <taxon>Nitrososphaera</taxon>
    </lineage>
</organism>
<sequence length="268" mass="29424">MQVSVFSRGMIDIYCGKRRRNMRMIGLKVHRTPRFSGPPRIVAALPDMGNVAGIGLAYLAKKLDAKVFAELYSFWPPFVSYKDGIVADFKQASYRFYAVDESNLLIFTGDFNPADPRRLYEVCYEVLGMAQRMNASALYSIGAALRQPGAGGRVLAASNNPALVQSLKEAGAEMLQGEGQISGFNGLVLGLAKERGIDAACMLGEIDNPNIIQPKAAQSILQVLLKLLGLEPFDMAQLDEEEKRKNFMEQQVGYLEKVIERGEPPGVA</sequence>
<dbReference type="Gene3D" id="3.40.50.10900">
    <property type="entry name" value="PAC-like subunit"/>
    <property type="match status" value="1"/>
</dbReference>
<dbReference type="STRING" id="926571.NVIE_020670"/>
<evidence type="ECO:0000313" key="2">
    <source>
        <dbReference type="Proteomes" id="UP000027093"/>
    </source>
</evidence>
<dbReference type="InterPro" id="IPR019151">
    <property type="entry name" value="Proteasome_assmbl_chaperone_2"/>
</dbReference>
<proteinExistence type="predicted"/>
<dbReference type="PANTHER" id="PTHR35610">
    <property type="entry name" value="3-ISOPROPYLMALATE DEHYDRATASE-RELATED"/>
    <property type="match status" value="1"/>
</dbReference>
<dbReference type="KEGG" id="nvn:NVIE_020670"/>
<gene>
    <name evidence="1" type="ORF">NVIE_020670</name>
</gene>
<reference evidence="1 2" key="1">
    <citation type="journal article" date="2014" name="Int. J. Syst. Evol. Microbiol.">
        <title>Nitrososphaera viennensis gen. nov., sp. nov., an aerobic and mesophilic, ammonia-oxidizing archaeon from soil and a member of the archaeal phylum Thaumarchaeota.</title>
        <authorList>
            <person name="Stieglmeier M."/>
            <person name="Klingl A."/>
            <person name="Alves R.J."/>
            <person name="Rittmann S.K."/>
            <person name="Melcher M."/>
            <person name="Leisch N."/>
            <person name="Schleper C."/>
        </authorList>
    </citation>
    <scope>NUCLEOTIDE SEQUENCE [LARGE SCALE GENOMIC DNA]</scope>
    <source>
        <strain evidence="1">EN76</strain>
    </source>
</reference>
<dbReference type="SUPFAM" id="SSF159659">
    <property type="entry name" value="Cgl1923-like"/>
    <property type="match status" value="1"/>
</dbReference>
<dbReference type="HOGENOM" id="CLU_075000_1_1_2"/>
<dbReference type="Pfam" id="PF09754">
    <property type="entry name" value="PAC2"/>
    <property type="match status" value="1"/>
</dbReference>
<dbReference type="EMBL" id="CP007536">
    <property type="protein sequence ID" value="AIC16328.1"/>
    <property type="molecule type" value="Genomic_DNA"/>
</dbReference>
<dbReference type="PANTHER" id="PTHR35610:SF7">
    <property type="entry name" value="3-ISOPROPYLMALATE DEHYDRATASE"/>
    <property type="match status" value="1"/>
</dbReference>
<accession>A0A060HLF5</accession>
<dbReference type="AlphaFoldDB" id="A0A060HLF5"/>
<evidence type="ECO:0008006" key="3">
    <source>
        <dbReference type="Google" id="ProtNLM"/>
    </source>
</evidence>
<name>A0A060HLF5_9ARCH</name>
<dbReference type="Proteomes" id="UP000027093">
    <property type="component" value="Chromosome"/>
</dbReference>
<dbReference type="InterPro" id="IPR038389">
    <property type="entry name" value="PSMG2_sf"/>
</dbReference>
<evidence type="ECO:0000313" key="1">
    <source>
        <dbReference type="EMBL" id="AIC16328.1"/>
    </source>
</evidence>